<reference evidence="4" key="1">
    <citation type="submission" date="2013-05" db="EMBL/GenBank/DDBJ databases">
        <authorList>
            <person name="Yim A.K.Y."/>
            <person name="Chan T.F."/>
            <person name="Ji K.M."/>
            <person name="Liu X.Y."/>
            <person name="Zhou J.W."/>
            <person name="Li R.Q."/>
            <person name="Yang K.Y."/>
            <person name="Li J."/>
            <person name="Li M."/>
            <person name="Law P.T.W."/>
            <person name="Wu Y.L."/>
            <person name="Cai Z.L."/>
            <person name="Qin H."/>
            <person name="Bao Y."/>
            <person name="Leung R.K.K."/>
            <person name="Ng P.K.S."/>
            <person name="Zou J."/>
            <person name="Zhong X.J."/>
            <person name="Ran P.X."/>
            <person name="Zhong N.S."/>
            <person name="Liu Z.G."/>
            <person name="Tsui S.K.W."/>
        </authorList>
    </citation>
    <scope>NUCLEOTIDE SEQUENCE</scope>
    <source>
        <strain evidence="4">Derf</strain>
        <tissue evidence="4">Whole organism</tissue>
    </source>
</reference>
<feature type="chain" id="PRO_5038276910" evidence="2">
    <location>
        <begin position="26"/>
        <end position="159"/>
    </location>
</feature>
<proteinExistence type="predicted"/>
<dbReference type="Proteomes" id="UP000828236">
    <property type="component" value="Unassembled WGS sequence"/>
</dbReference>
<evidence type="ECO:0000313" key="3">
    <source>
        <dbReference type="EMBL" id="KAH7639868.1"/>
    </source>
</evidence>
<name>A0A922HKA7_DERFA</name>
<evidence type="ECO:0000256" key="1">
    <source>
        <dbReference type="SAM" id="MobiDB-lite"/>
    </source>
</evidence>
<reference evidence="3" key="3">
    <citation type="journal article" date="2021" name="World Allergy Organ. J.">
        <title>Chromosome-level assembly of Dermatophagoides farinae genome and transcriptome reveals two novel allergens Der f 37 and Der f 39.</title>
        <authorList>
            <person name="Chen J."/>
            <person name="Cai Z."/>
            <person name="Fan D."/>
            <person name="Hu J."/>
            <person name="Hou Y."/>
            <person name="He Y."/>
            <person name="Zhang Z."/>
            <person name="Zhao Z."/>
            <person name="Gao P."/>
            <person name="Hu W."/>
            <person name="Sun J."/>
            <person name="Li J."/>
            <person name="Ji K."/>
        </authorList>
    </citation>
    <scope>NUCLEOTIDE SEQUENCE</scope>
    <source>
        <strain evidence="3">JKM2019</strain>
    </source>
</reference>
<feature type="region of interest" description="Disordered" evidence="1">
    <location>
        <begin position="115"/>
        <end position="159"/>
    </location>
</feature>
<reference evidence="3" key="2">
    <citation type="submission" date="2020-06" db="EMBL/GenBank/DDBJ databases">
        <authorList>
            <person name="Ji K."/>
            <person name="Li J."/>
        </authorList>
    </citation>
    <scope>NUCLEOTIDE SEQUENCE</scope>
    <source>
        <strain evidence="3">JKM2019</strain>
        <tissue evidence="3">Whole body</tissue>
    </source>
</reference>
<gene>
    <name evidence="4" type="ORF">DERF_015936</name>
    <name evidence="3" type="ORF">HUG17_3901</name>
</gene>
<accession>A0A922HKA7</accession>
<keyword evidence="2" id="KW-0732">Signal</keyword>
<evidence type="ECO:0000313" key="5">
    <source>
        <dbReference type="Proteomes" id="UP000790347"/>
    </source>
</evidence>
<feature type="signal peptide" evidence="2">
    <location>
        <begin position="1"/>
        <end position="25"/>
    </location>
</feature>
<organism evidence="4 5">
    <name type="scientific">Dermatophagoides farinae</name>
    <name type="common">American house dust mite</name>
    <dbReference type="NCBI Taxonomy" id="6954"/>
    <lineage>
        <taxon>Eukaryota</taxon>
        <taxon>Metazoa</taxon>
        <taxon>Ecdysozoa</taxon>
        <taxon>Arthropoda</taxon>
        <taxon>Chelicerata</taxon>
        <taxon>Arachnida</taxon>
        <taxon>Acari</taxon>
        <taxon>Acariformes</taxon>
        <taxon>Sarcoptiformes</taxon>
        <taxon>Astigmata</taxon>
        <taxon>Psoroptidia</taxon>
        <taxon>Analgoidea</taxon>
        <taxon>Pyroglyphidae</taxon>
        <taxon>Dermatophagoidinae</taxon>
        <taxon>Dermatophagoides</taxon>
    </lineage>
</organism>
<protein>
    <submittedName>
        <fullName evidence="4">Uncharacterized protein</fullName>
    </submittedName>
</protein>
<sequence length="159" mass="17817">MRWFQLLLATVVIVAIIYVNQQVEGKKLKKKELIALILLSKIPKKKLILPLPLPLPLPIPIFERTKKVIKKEPVVVKKVVKVPYEVPVKEPYPVPVPYKSSKYEPYDSYSAASGGDKYGGIEHGYPSRSRDYRGPGEYGGGYDGGDDGGAYNDDYDISY</sequence>
<evidence type="ECO:0000313" key="4">
    <source>
        <dbReference type="EMBL" id="KAH9491205.1"/>
    </source>
</evidence>
<dbReference type="Proteomes" id="UP000790347">
    <property type="component" value="Unassembled WGS sequence"/>
</dbReference>
<dbReference type="EMBL" id="SDOV01000007">
    <property type="protein sequence ID" value="KAH7639868.1"/>
    <property type="molecule type" value="Genomic_DNA"/>
</dbReference>
<reference evidence="4" key="4">
    <citation type="journal article" date="2022" name="Res Sq">
        <title>Comparative Genomics Reveals Insights into the Divergent Evolution of Astigmatic Mites and Household Pest Adaptations.</title>
        <authorList>
            <person name="Xiong Q."/>
            <person name="Wan A.T.-Y."/>
            <person name="Liu X.-Y."/>
            <person name="Fung C.S.-H."/>
            <person name="Xiao X."/>
            <person name="Malainual N."/>
            <person name="Hou J."/>
            <person name="Wang L."/>
            <person name="Wang M."/>
            <person name="Yang K."/>
            <person name="Cui Y."/>
            <person name="Leung E."/>
            <person name="Nong W."/>
            <person name="Shin S.-K."/>
            <person name="Au S."/>
            <person name="Jeong K.Y."/>
            <person name="Chew F.T."/>
            <person name="Hui J."/>
            <person name="Leung T.F."/>
            <person name="Tungtrongchitr A."/>
            <person name="Zhong N."/>
            <person name="Liu Z."/>
            <person name="Tsui S."/>
        </authorList>
    </citation>
    <scope>NUCLEOTIDE SEQUENCE</scope>
    <source>
        <strain evidence="4">Derf</strain>
        <tissue evidence="4">Whole organism</tissue>
    </source>
</reference>
<keyword evidence="5" id="KW-1185">Reference proteome</keyword>
<dbReference type="AlphaFoldDB" id="A0A922HKA7"/>
<evidence type="ECO:0000256" key="2">
    <source>
        <dbReference type="SAM" id="SignalP"/>
    </source>
</evidence>
<dbReference type="EMBL" id="ASGP02000009">
    <property type="protein sequence ID" value="KAH9491205.1"/>
    <property type="molecule type" value="Genomic_DNA"/>
</dbReference>
<comment type="caution">
    <text evidence="4">The sequence shown here is derived from an EMBL/GenBank/DDBJ whole genome shotgun (WGS) entry which is preliminary data.</text>
</comment>